<name>A0A0F9E788_9ZZZZ</name>
<gene>
    <name evidence="1" type="ORF">LCGC14_2460340</name>
</gene>
<dbReference type="Pfam" id="PF17236">
    <property type="entry name" value="SU10_MCP"/>
    <property type="match status" value="1"/>
</dbReference>
<accession>A0A0F9E788</accession>
<protein>
    <submittedName>
        <fullName evidence="1">Uncharacterized protein</fullName>
    </submittedName>
</protein>
<proteinExistence type="predicted"/>
<evidence type="ECO:0000313" key="1">
    <source>
        <dbReference type="EMBL" id="KKL19948.1"/>
    </source>
</evidence>
<organism evidence="1">
    <name type="scientific">marine sediment metagenome</name>
    <dbReference type="NCBI Taxonomy" id="412755"/>
    <lineage>
        <taxon>unclassified sequences</taxon>
        <taxon>metagenomes</taxon>
        <taxon>ecological metagenomes</taxon>
    </lineage>
</organism>
<comment type="caution">
    <text evidence="1">The sequence shown here is derived from an EMBL/GenBank/DDBJ whole genome shotgun (WGS) entry which is preliminary data.</text>
</comment>
<sequence length="213" mass="23806">MLRTSTVFADDTNAKVTGVLKNGASSYIACRLLEADPTTTGLASCNTIIIIGNINAEGAAMPDSIAYDPNRLYNYTQIFRTPLEITRTARKTKLRTGDAYKEAKREALQLHSIEMEKAFLWGIRTENTGDNSKPERTTWGLIDFIRTANTSGLTEGVTSDFTTEADFNDTAWIDGGEEWLDIQLEQIFRYGSDERMAFVEHLADHLLPRQDAL</sequence>
<dbReference type="InterPro" id="IPR035198">
    <property type="entry name" value="SU10_MCP"/>
</dbReference>
<reference evidence="1" key="1">
    <citation type="journal article" date="2015" name="Nature">
        <title>Complex archaea that bridge the gap between prokaryotes and eukaryotes.</title>
        <authorList>
            <person name="Spang A."/>
            <person name="Saw J.H."/>
            <person name="Jorgensen S.L."/>
            <person name="Zaremba-Niedzwiedzka K."/>
            <person name="Martijn J."/>
            <person name="Lind A.E."/>
            <person name="van Eijk R."/>
            <person name="Schleper C."/>
            <person name="Guy L."/>
            <person name="Ettema T.J."/>
        </authorList>
    </citation>
    <scope>NUCLEOTIDE SEQUENCE</scope>
</reference>
<dbReference type="AlphaFoldDB" id="A0A0F9E788"/>
<dbReference type="EMBL" id="LAZR01038294">
    <property type="protein sequence ID" value="KKL19948.1"/>
    <property type="molecule type" value="Genomic_DNA"/>
</dbReference>